<dbReference type="RefSeq" id="WP_191050071.1">
    <property type="nucleotide sequence ID" value="NZ_JACXRZ010000003.1"/>
</dbReference>
<evidence type="ECO:0008006" key="3">
    <source>
        <dbReference type="Google" id="ProtNLM"/>
    </source>
</evidence>
<gene>
    <name evidence="1" type="ORF">IEQ31_03405</name>
</gene>
<sequence length="193" mass="21600">MPNMSRAMPAESQWNLLEEYGLNSWFDVAWIDVPDTGRAAACFRADPDSAIPCDLDKAFARAGEGAQDNLLWIGTHSSDWSVAVTMSGSLSFEKEASASGRRIFTHKHMADIYELSNEGMLYYFDGKLIGTLGVIEEFQECTRDLCVGWDAGFRQTVESLLILAGRITGRFLDRGWFATPRVLYRIPGDAWSR</sequence>
<dbReference type="Proteomes" id="UP000653231">
    <property type="component" value="Unassembled WGS sequence"/>
</dbReference>
<protein>
    <recommendedName>
        <fullName evidence="3">GNAT family N-acetyltransferase</fullName>
    </recommendedName>
</protein>
<organism evidence="1 2">
    <name type="scientific">Microbispora bryophytorum subsp. camponoti</name>
    <dbReference type="NCBI Taxonomy" id="1677852"/>
    <lineage>
        <taxon>Bacteria</taxon>
        <taxon>Bacillati</taxon>
        <taxon>Actinomycetota</taxon>
        <taxon>Actinomycetes</taxon>
        <taxon>Streptosporangiales</taxon>
        <taxon>Streptosporangiaceae</taxon>
        <taxon>Microbispora</taxon>
    </lineage>
</organism>
<comment type="caution">
    <text evidence="1">The sequence shown here is derived from an EMBL/GenBank/DDBJ whole genome shotgun (WGS) entry which is preliminary data.</text>
</comment>
<evidence type="ECO:0000313" key="2">
    <source>
        <dbReference type="Proteomes" id="UP000653231"/>
    </source>
</evidence>
<accession>A0ABR8KXT9</accession>
<evidence type="ECO:0000313" key="1">
    <source>
        <dbReference type="EMBL" id="MBD3142232.1"/>
    </source>
</evidence>
<name>A0ABR8KXT9_9ACTN</name>
<dbReference type="EMBL" id="JACXRZ010000003">
    <property type="protein sequence ID" value="MBD3142232.1"/>
    <property type="molecule type" value="Genomic_DNA"/>
</dbReference>
<keyword evidence="2" id="KW-1185">Reference proteome</keyword>
<reference evidence="1 2" key="1">
    <citation type="submission" date="2020-09" db="EMBL/GenBank/DDBJ databases">
        <title>Actinomycete isolated from the Camponotus japonicus Mayr.</title>
        <authorList>
            <person name="Gong X."/>
        </authorList>
    </citation>
    <scope>NUCLEOTIDE SEQUENCE [LARGE SCALE GENOMIC DNA]</scope>
    <source>
        <strain evidence="1 2">2C-HV3</strain>
    </source>
</reference>
<proteinExistence type="predicted"/>